<dbReference type="InterPro" id="IPR020103">
    <property type="entry name" value="PsdUridine_synth_cat_dom_sf"/>
</dbReference>
<dbReference type="CDD" id="cd02563">
    <property type="entry name" value="PseudoU_synth_TruC"/>
    <property type="match status" value="1"/>
</dbReference>
<dbReference type="KEGG" id="ete:ETEE_2492"/>
<dbReference type="Pfam" id="PF00849">
    <property type="entry name" value="PseudoU_synth_2"/>
    <property type="match status" value="1"/>
</dbReference>
<dbReference type="EMBL" id="CP006664">
    <property type="protein sequence ID" value="AIJ08931.1"/>
    <property type="molecule type" value="Genomic_DNA"/>
</dbReference>
<dbReference type="PANTHER" id="PTHR21600:SF56">
    <property type="entry name" value="TRNA PSEUDOURIDINE SYNTHASE C"/>
    <property type="match status" value="1"/>
</dbReference>
<comment type="catalytic activity">
    <reaction evidence="3">
        <text>uridine(65) in tRNA = pseudouridine(65) in tRNA</text>
        <dbReference type="Rhea" id="RHEA:42536"/>
        <dbReference type="Rhea" id="RHEA-COMP:10103"/>
        <dbReference type="Rhea" id="RHEA-COMP:10104"/>
        <dbReference type="ChEBI" id="CHEBI:65314"/>
        <dbReference type="ChEBI" id="CHEBI:65315"/>
        <dbReference type="EC" id="5.4.99.26"/>
    </reaction>
</comment>
<evidence type="ECO:0000256" key="8">
    <source>
        <dbReference type="ARBA" id="ARBA00041975"/>
    </source>
</evidence>
<accession>A0A076LM34</accession>
<proteinExistence type="predicted"/>
<dbReference type="GO" id="GO:0003723">
    <property type="term" value="F:RNA binding"/>
    <property type="evidence" value="ECO:0007669"/>
    <property type="project" value="InterPro"/>
</dbReference>
<dbReference type="GO" id="GO:0000455">
    <property type="term" value="P:enzyme-directed rRNA pseudouridine synthesis"/>
    <property type="evidence" value="ECO:0007669"/>
    <property type="project" value="TreeGrafter"/>
</dbReference>
<keyword evidence="2" id="KW-0413">Isomerase</keyword>
<evidence type="ECO:0000256" key="7">
    <source>
        <dbReference type="ARBA" id="ARBA00041803"/>
    </source>
</evidence>
<dbReference type="EC" id="5.4.99.26" evidence="5"/>
<sequence length="276" mass="31316">MPRFFFLSGIGMEIIYQDDHLVAINKPAGWLVHRSWLDRKEKVVVMQTVRDMLGRHVYTVHRLDRPTSGVLLLGLSSEVARALAQQFEQHQIHKVYHAVVRGYLQGEALLDYPLTPELDKIADRFRSPDRAPQPAQTHYRGLATAEVPLAIGRYPTSRFSLVELMPQTGRKHQLRRHMAHLRHPIIGDTAHGDLRQNRGVAAHFGTPGLMLHASELRLTHPVTGEALCLRAGLDLRWQALMDGLGWQAYLPELDRVEFTPDCPQDRADETETGQEA</sequence>
<evidence type="ECO:0000256" key="2">
    <source>
        <dbReference type="ARBA" id="ARBA00023235"/>
    </source>
</evidence>
<dbReference type="FunFam" id="3.30.2350.10:FF:000008">
    <property type="entry name" value="tRNA pseudouridine synthase C"/>
    <property type="match status" value="1"/>
</dbReference>
<dbReference type="PROSITE" id="PS01129">
    <property type="entry name" value="PSI_RLU"/>
    <property type="match status" value="1"/>
</dbReference>
<dbReference type="GO" id="GO:0160149">
    <property type="term" value="F:tRNA pseudouridine(65) synthase activity"/>
    <property type="evidence" value="ECO:0007669"/>
    <property type="project" value="UniProtKB-EC"/>
</dbReference>
<evidence type="ECO:0000256" key="3">
    <source>
        <dbReference type="ARBA" id="ARBA00036607"/>
    </source>
</evidence>
<dbReference type="InterPro" id="IPR006224">
    <property type="entry name" value="PsdUridine_synth_RluA-like_CS"/>
</dbReference>
<evidence type="ECO:0000313" key="12">
    <source>
        <dbReference type="Proteomes" id="UP000028681"/>
    </source>
</evidence>
<evidence type="ECO:0000256" key="1">
    <source>
        <dbReference type="ARBA" id="ARBA00022694"/>
    </source>
</evidence>
<dbReference type="InterPro" id="IPR006145">
    <property type="entry name" value="PsdUridine_synth_RsuA/RluA"/>
</dbReference>
<evidence type="ECO:0000256" key="9">
    <source>
        <dbReference type="ARBA" id="ARBA00043049"/>
    </source>
</evidence>
<gene>
    <name evidence="11" type="ORF">ETEE_2492</name>
</gene>
<evidence type="ECO:0000259" key="10">
    <source>
        <dbReference type="Pfam" id="PF00849"/>
    </source>
</evidence>
<dbReference type="AlphaFoldDB" id="A0A076LM34"/>
<dbReference type="InterPro" id="IPR050188">
    <property type="entry name" value="RluA_PseudoU_synthase"/>
</dbReference>
<feature type="domain" description="Pseudouridine synthase RsuA/RluA-like" evidence="10">
    <location>
        <begin position="20"/>
        <end position="180"/>
    </location>
</feature>
<keyword evidence="1" id="KW-0819">tRNA processing</keyword>
<dbReference type="NCBIfam" id="NF008321">
    <property type="entry name" value="PRK11112.1"/>
    <property type="match status" value="1"/>
</dbReference>
<dbReference type="PANTHER" id="PTHR21600">
    <property type="entry name" value="MITOCHONDRIAL RNA PSEUDOURIDINE SYNTHASE"/>
    <property type="match status" value="1"/>
</dbReference>
<keyword evidence="11" id="KW-0456">Lyase</keyword>
<evidence type="ECO:0000256" key="6">
    <source>
        <dbReference type="ARBA" id="ARBA00040675"/>
    </source>
</evidence>
<evidence type="ECO:0000256" key="4">
    <source>
        <dbReference type="ARBA" id="ARBA00037670"/>
    </source>
</evidence>
<dbReference type="GO" id="GO:0016829">
    <property type="term" value="F:lyase activity"/>
    <property type="evidence" value="ECO:0007669"/>
    <property type="project" value="UniProtKB-KW"/>
</dbReference>
<dbReference type="Proteomes" id="UP000028681">
    <property type="component" value="Chromosome"/>
</dbReference>
<evidence type="ECO:0000313" key="11">
    <source>
        <dbReference type="EMBL" id="AIJ08931.1"/>
    </source>
</evidence>
<reference evidence="11 12" key="1">
    <citation type="journal article" date="2012" name="PLoS ONE">
        <title>Edwardsiella comparative phylogenomics reveal the new intra/inter-species taxonomic relationships, virulence evolution and niche adaptation mechanisms.</title>
        <authorList>
            <person name="Yang M."/>
            <person name="Lv Y."/>
            <person name="Xiao J."/>
            <person name="Wu H."/>
            <person name="Zheng H."/>
            <person name="Liu Q."/>
            <person name="Zhang Y."/>
            <person name="Wang Q."/>
        </authorList>
    </citation>
    <scope>NUCLEOTIDE SEQUENCE [LARGE SCALE GENOMIC DNA]</scope>
    <source>
        <strain evidence="12">080813</strain>
    </source>
</reference>
<evidence type="ECO:0000256" key="5">
    <source>
        <dbReference type="ARBA" id="ARBA00038943"/>
    </source>
</evidence>
<name>A0A076LM34_9GAMM</name>
<dbReference type="GO" id="GO:0008033">
    <property type="term" value="P:tRNA processing"/>
    <property type="evidence" value="ECO:0007669"/>
    <property type="project" value="UniProtKB-KW"/>
</dbReference>
<dbReference type="Gene3D" id="3.30.2350.10">
    <property type="entry name" value="Pseudouridine synthase"/>
    <property type="match status" value="1"/>
</dbReference>
<comment type="function">
    <text evidence="4">Responsible for synthesis of pseudouridine from uracil-65 in transfer RNAs.</text>
</comment>
<organism evidence="11 12">
    <name type="scientific">Edwardsiella anguillarum ET080813</name>
    <dbReference type="NCBI Taxonomy" id="667120"/>
    <lineage>
        <taxon>Bacteria</taxon>
        <taxon>Pseudomonadati</taxon>
        <taxon>Pseudomonadota</taxon>
        <taxon>Gammaproteobacteria</taxon>
        <taxon>Enterobacterales</taxon>
        <taxon>Hafniaceae</taxon>
        <taxon>Edwardsiella</taxon>
    </lineage>
</organism>
<protein>
    <recommendedName>
        <fullName evidence="6">tRNA pseudouridine synthase C</fullName>
        <ecNumber evidence="5">5.4.99.26</ecNumber>
    </recommendedName>
    <alternativeName>
        <fullName evidence="8">tRNA pseudouridine(65) synthase</fullName>
    </alternativeName>
    <alternativeName>
        <fullName evidence="9">tRNA pseudouridylate synthase C</fullName>
    </alternativeName>
    <alternativeName>
        <fullName evidence="7">tRNA-uridine isomerase C</fullName>
    </alternativeName>
</protein>
<dbReference type="HOGENOM" id="CLU_016902_11_4_6"/>
<dbReference type="SUPFAM" id="SSF55120">
    <property type="entry name" value="Pseudouridine synthase"/>
    <property type="match status" value="1"/>
</dbReference>